<dbReference type="FunCoup" id="Q54GU7">
    <property type="interactions" value="435"/>
</dbReference>
<reference evidence="2 3" key="1">
    <citation type="journal article" date="2005" name="Nature">
        <title>The genome of the social amoeba Dictyostelium discoideum.</title>
        <authorList>
            <consortium name="The Dictyostelium discoideum Sequencing Consortium"/>
            <person name="Eichinger L."/>
            <person name="Pachebat J.A."/>
            <person name="Glockner G."/>
            <person name="Rajandream M.A."/>
            <person name="Sucgang R."/>
            <person name="Berriman M."/>
            <person name="Song J."/>
            <person name="Olsen R."/>
            <person name="Szafranski K."/>
            <person name="Xu Q."/>
            <person name="Tunggal B."/>
            <person name="Kummerfeld S."/>
            <person name="Madera M."/>
            <person name="Konfortov B.A."/>
            <person name="Rivero F."/>
            <person name="Bankier A.T."/>
            <person name="Lehmann R."/>
            <person name="Hamlin N."/>
            <person name="Davies R."/>
            <person name="Gaudet P."/>
            <person name="Fey P."/>
            <person name="Pilcher K."/>
            <person name="Chen G."/>
            <person name="Saunders D."/>
            <person name="Sodergren E."/>
            <person name="Davis P."/>
            <person name="Kerhornou A."/>
            <person name="Nie X."/>
            <person name="Hall N."/>
            <person name="Anjard C."/>
            <person name="Hemphill L."/>
            <person name="Bason N."/>
            <person name="Farbrother P."/>
            <person name="Desany B."/>
            <person name="Just E."/>
            <person name="Morio T."/>
            <person name="Rost R."/>
            <person name="Churcher C."/>
            <person name="Cooper J."/>
            <person name="Haydock S."/>
            <person name="van Driessche N."/>
            <person name="Cronin A."/>
            <person name="Goodhead I."/>
            <person name="Muzny D."/>
            <person name="Mourier T."/>
            <person name="Pain A."/>
            <person name="Lu M."/>
            <person name="Harper D."/>
            <person name="Lindsay R."/>
            <person name="Hauser H."/>
            <person name="James K."/>
            <person name="Quiles M."/>
            <person name="Madan Babu M."/>
            <person name="Saito T."/>
            <person name="Buchrieser C."/>
            <person name="Wardroper A."/>
            <person name="Felder M."/>
            <person name="Thangavelu M."/>
            <person name="Johnson D."/>
            <person name="Knights A."/>
            <person name="Loulseged H."/>
            <person name="Mungall K."/>
            <person name="Oliver K."/>
            <person name="Price C."/>
            <person name="Quail M.A."/>
            <person name="Urushihara H."/>
            <person name="Hernandez J."/>
            <person name="Rabbinowitsch E."/>
            <person name="Steffen D."/>
            <person name="Sanders M."/>
            <person name="Ma J."/>
            <person name="Kohara Y."/>
            <person name="Sharp S."/>
            <person name="Simmonds M."/>
            <person name="Spiegler S."/>
            <person name="Tivey A."/>
            <person name="Sugano S."/>
            <person name="White B."/>
            <person name="Walker D."/>
            <person name="Woodward J."/>
            <person name="Winckler T."/>
            <person name="Tanaka Y."/>
            <person name="Shaulsky G."/>
            <person name="Schleicher M."/>
            <person name="Weinstock G."/>
            <person name="Rosenthal A."/>
            <person name="Cox E.C."/>
            <person name="Chisholm R.L."/>
            <person name="Gibbs R."/>
            <person name="Loomis W.F."/>
            <person name="Platzer M."/>
            <person name="Kay R.R."/>
            <person name="Williams J."/>
            <person name="Dear P.H."/>
            <person name="Noegel A.A."/>
            <person name="Barrell B."/>
            <person name="Kuspa A."/>
        </authorList>
    </citation>
    <scope>NUCLEOTIDE SEQUENCE [LARGE SCALE GENOMIC DNA]</scope>
    <source>
        <strain evidence="2 3">AX4</strain>
    </source>
</reference>
<keyword evidence="1" id="KW-0732">Signal</keyword>
<dbReference type="AlphaFoldDB" id="Q54GU7"/>
<evidence type="ECO:0000313" key="2">
    <source>
        <dbReference type="EMBL" id="EAL62469.1"/>
    </source>
</evidence>
<evidence type="ECO:0000256" key="1">
    <source>
        <dbReference type="SAM" id="SignalP"/>
    </source>
</evidence>
<dbReference type="PaxDb" id="44689-DDB0188635"/>
<dbReference type="dictyBase" id="DDB_G0289913"/>
<dbReference type="HOGENOM" id="CLU_938206_0_0_1"/>
<dbReference type="GeneID" id="8627387"/>
<feature type="chain" id="PRO_5004250005" evidence="1">
    <location>
        <begin position="23"/>
        <end position="297"/>
    </location>
</feature>
<dbReference type="InParanoid" id="Q54GU7"/>
<protein>
    <submittedName>
        <fullName evidence="2">Uncharacterized protein</fullName>
    </submittedName>
</protein>
<dbReference type="VEuPathDB" id="AmoebaDB:DDB_G0289913"/>
<comment type="caution">
    <text evidence="2">The sequence shown here is derived from an EMBL/GenBank/DDBJ whole genome shotgun (WGS) entry which is preliminary data.</text>
</comment>
<proteinExistence type="predicted"/>
<dbReference type="KEGG" id="ddi:DDB_G0289913"/>
<dbReference type="eggNOG" id="ENOG502RHZH">
    <property type="taxonomic scope" value="Eukaryota"/>
</dbReference>
<organism evidence="2 3">
    <name type="scientific">Dictyostelium discoideum</name>
    <name type="common">Social amoeba</name>
    <dbReference type="NCBI Taxonomy" id="44689"/>
    <lineage>
        <taxon>Eukaryota</taxon>
        <taxon>Amoebozoa</taxon>
        <taxon>Evosea</taxon>
        <taxon>Eumycetozoa</taxon>
        <taxon>Dictyostelia</taxon>
        <taxon>Dictyosteliales</taxon>
        <taxon>Dictyosteliaceae</taxon>
        <taxon>Dictyostelium</taxon>
    </lineage>
</organism>
<sequence length="297" mass="34070">MKVIILFYFLILILIFSKIVKSSNNNNNNNNNKDNLNCHNIINDVNNNKKINDENVYFDYQNDEILKETIHYNNRLLKNNKQINQINDNNPPTQTPPPLSPFQEGIYKIRPSFPNVTLGGKNGGHSFLTNLKGSWELGGYDSWVFYKDNGILQVLNNGDIIISGPIVPTNQQSSCHSWFVNMMFTPLPKEIKKTPRKDLYKHSYQPLGSINPENWKFYQPIQLLNNSWIAIGCNHIKIIQFDGTTFQNKPLQFGIGANGKNENNGILFSIPIPFNSKNNLKNKRDYIDINVDIVLIS</sequence>
<dbReference type="PhylomeDB" id="Q54GU7"/>
<feature type="signal peptide" evidence="1">
    <location>
        <begin position="1"/>
        <end position="22"/>
    </location>
</feature>
<keyword evidence="3" id="KW-1185">Reference proteome</keyword>
<accession>Q54GU7</accession>
<dbReference type="RefSeq" id="XP_635972.1">
    <property type="nucleotide sequence ID" value="XM_630880.1"/>
</dbReference>
<evidence type="ECO:0000313" key="3">
    <source>
        <dbReference type="Proteomes" id="UP000002195"/>
    </source>
</evidence>
<name>Q54GU7_DICDI</name>
<dbReference type="Proteomes" id="UP000002195">
    <property type="component" value="Unassembled WGS sequence"/>
</dbReference>
<gene>
    <name evidence="2" type="ORF">DDB_G0289913</name>
</gene>
<dbReference type="EMBL" id="AAFI02000149">
    <property type="protein sequence ID" value="EAL62469.1"/>
    <property type="molecule type" value="Genomic_DNA"/>
</dbReference>